<feature type="compositionally biased region" description="Polar residues" evidence="4">
    <location>
        <begin position="14"/>
        <end position="25"/>
    </location>
</feature>
<evidence type="ECO:0000256" key="1">
    <source>
        <dbReference type="ARBA" id="ARBA00004496"/>
    </source>
</evidence>
<organism evidence="6 7">
    <name type="scientific">Rhodocyclus gracilis</name>
    <dbReference type="NCBI Taxonomy" id="2929842"/>
    <lineage>
        <taxon>Bacteria</taxon>
        <taxon>Pseudomonadati</taxon>
        <taxon>Pseudomonadota</taxon>
        <taxon>Betaproteobacteria</taxon>
        <taxon>Rhodocyclales</taxon>
        <taxon>Rhodocyclaceae</taxon>
        <taxon>Rhodocyclus</taxon>
    </lineage>
</organism>
<evidence type="ECO:0000256" key="2">
    <source>
        <dbReference type="ARBA" id="ARBA00021483"/>
    </source>
</evidence>
<proteinExistence type="predicted"/>
<gene>
    <name evidence="6" type="ORF">HCX48_12160</name>
</gene>
<dbReference type="EMBL" id="JAATWB010000010">
    <property type="protein sequence ID" value="NJA89969.1"/>
    <property type="molecule type" value="Genomic_DNA"/>
</dbReference>
<protein>
    <recommendedName>
        <fullName evidence="2">Chemotaxis protein CheW</fullName>
    </recommendedName>
</protein>
<feature type="domain" description="CheW-like" evidence="5">
    <location>
        <begin position="371"/>
        <end position="513"/>
    </location>
</feature>
<keyword evidence="3" id="KW-0963">Cytoplasm</keyword>
<comment type="subcellular location">
    <subcellularLocation>
        <location evidence="1">Cytoplasm</location>
    </subcellularLocation>
</comment>
<dbReference type="PROSITE" id="PS50851">
    <property type="entry name" value="CHEW"/>
    <property type="match status" value="3"/>
</dbReference>
<dbReference type="Pfam" id="PF01584">
    <property type="entry name" value="CheW"/>
    <property type="match status" value="3"/>
</dbReference>
<evidence type="ECO:0000259" key="5">
    <source>
        <dbReference type="PROSITE" id="PS50851"/>
    </source>
</evidence>
<accession>A0ABX0WJS8</accession>
<feature type="domain" description="CheW-like" evidence="5">
    <location>
        <begin position="200"/>
        <end position="344"/>
    </location>
</feature>
<keyword evidence="7" id="KW-1185">Reference proteome</keyword>
<evidence type="ECO:0000256" key="3">
    <source>
        <dbReference type="ARBA" id="ARBA00022490"/>
    </source>
</evidence>
<dbReference type="RefSeq" id="WP_167682513.1">
    <property type="nucleotide sequence ID" value="NZ_JAATWB010000010.1"/>
</dbReference>
<name>A0ABX0WJS8_9RHOO</name>
<feature type="compositionally biased region" description="Basic and acidic residues" evidence="4">
    <location>
        <begin position="1"/>
        <end position="10"/>
    </location>
</feature>
<feature type="region of interest" description="Disordered" evidence="4">
    <location>
        <begin position="1"/>
        <end position="25"/>
    </location>
</feature>
<reference evidence="7" key="1">
    <citation type="submission" date="2020-03" db="EMBL/GenBank/DDBJ databases">
        <title>Whole-genome sequence of the purple nonsulfur bacterium Rhodocyclus tenuis DSM112.</title>
        <authorList>
            <person name="Kyndt J.A."/>
            <person name="Meyer T.E."/>
        </authorList>
    </citation>
    <scope>NUCLEOTIDE SEQUENCE [LARGE SCALE GENOMIC DNA]</scope>
    <source>
        <strain evidence="7">DSM 112</strain>
    </source>
</reference>
<dbReference type="SUPFAM" id="SSF50341">
    <property type="entry name" value="CheW-like"/>
    <property type="match status" value="3"/>
</dbReference>
<dbReference type="Proteomes" id="UP000720344">
    <property type="component" value="Unassembled WGS sequence"/>
</dbReference>
<evidence type="ECO:0000313" key="6">
    <source>
        <dbReference type="EMBL" id="NJA89969.1"/>
    </source>
</evidence>
<evidence type="ECO:0000256" key="4">
    <source>
        <dbReference type="SAM" id="MobiDB-lite"/>
    </source>
</evidence>
<evidence type="ECO:0000313" key="7">
    <source>
        <dbReference type="Proteomes" id="UP000720344"/>
    </source>
</evidence>
<feature type="domain" description="CheW-like" evidence="5">
    <location>
        <begin position="31"/>
        <end position="172"/>
    </location>
</feature>
<dbReference type="SMART" id="SM00260">
    <property type="entry name" value="CheW"/>
    <property type="match status" value="3"/>
</dbReference>
<dbReference type="InterPro" id="IPR002545">
    <property type="entry name" value="CheW-lke_dom"/>
</dbReference>
<dbReference type="InterPro" id="IPR039315">
    <property type="entry name" value="CheW"/>
</dbReference>
<dbReference type="InterPro" id="IPR036061">
    <property type="entry name" value="CheW-like_dom_sf"/>
</dbReference>
<sequence length="527" mass="56981">MSHDANDTGHEAGGNSQSSPAEDASEVSSDLRQYVTFIAGDEVFAVDMAPVQEIIRVPDTVRVPLAPASLNGLANLRGKVLPIISLRRLFGIEEKADDDATRALVIDLGQPLGFVVDRVSSVVGVDPARIEEIGSLRSAVNTDLLAGMIKDAGGHAMIMVLDFARLIEAEFATIAELARQGGATALGSGTRDNDEADADELQLVSFEVAGQEYAIAIEDVHEIVQAPEEIAHVPRAAAHMLGVMTLRNRLLPLASLRSLFGLPTRDTDERSRIVVVALGDANVGLVMDSVNEVLRVARHDVDAMPALMQRTGNLADITSICRLDGGKRLVSIISAQALFNHSAIREALDTVDTLQQENTAAVTDDDEPDDEEQLVVFRLDKEEFGAPIDSVQEIVRVPEELTHVPKAPPFVEGVINLRGIVLPVIDLRRRLGLPAVERSDRQRVIVFLIAGVRTGFIVDSVAEVLKIHKSAIEPAPCLSGEQAKLLARMANLEKQKRMVQLIDPARLIENEDLDTLNEFKELAALAA</sequence>
<dbReference type="PANTHER" id="PTHR22617">
    <property type="entry name" value="CHEMOTAXIS SENSOR HISTIDINE KINASE-RELATED"/>
    <property type="match status" value="1"/>
</dbReference>
<dbReference type="Gene3D" id="2.40.50.180">
    <property type="entry name" value="CheA-289, Domain 4"/>
    <property type="match status" value="3"/>
</dbReference>
<comment type="caution">
    <text evidence="6">The sequence shown here is derived from an EMBL/GenBank/DDBJ whole genome shotgun (WGS) entry which is preliminary data.</text>
</comment>
<dbReference type="Gene3D" id="2.30.30.40">
    <property type="entry name" value="SH3 Domains"/>
    <property type="match status" value="3"/>
</dbReference>
<dbReference type="PANTHER" id="PTHR22617:SF45">
    <property type="entry name" value="CHEMOTAXIS PROTEIN CHEW"/>
    <property type="match status" value="1"/>
</dbReference>